<dbReference type="InterPro" id="IPR024078">
    <property type="entry name" value="LmbE-like_dom_sf"/>
</dbReference>
<dbReference type="InterPro" id="IPR003737">
    <property type="entry name" value="GlcNAc_PI_deacetylase-related"/>
</dbReference>
<dbReference type="PANTHER" id="PTHR12993">
    <property type="entry name" value="N-ACETYLGLUCOSAMINYL-PHOSPHATIDYLINOSITOL DE-N-ACETYLASE-RELATED"/>
    <property type="match status" value="1"/>
</dbReference>
<dbReference type="Pfam" id="PF02585">
    <property type="entry name" value="PIG-L"/>
    <property type="match status" value="1"/>
</dbReference>
<reference evidence="2" key="1">
    <citation type="journal article" date="2019" name="Int. J. Syst. Evol. Microbiol.">
        <title>The Global Catalogue of Microorganisms (GCM) 10K type strain sequencing project: providing services to taxonomists for standard genome sequencing and annotation.</title>
        <authorList>
            <consortium name="The Broad Institute Genomics Platform"/>
            <consortium name="The Broad Institute Genome Sequencing Center for Infectious Disease"/>
            <person name="Wu L."/>
            <person name="Ma J."/>
        </authorList>
    </citation>
    <scope>NUCLEOTIDE SEQUENCE [LARGE SCALE GENOMIC DNA]</scope>
    <source>
        <strain evidence="2">KCTC 42082</strain>
    </source>
</reference>
<gene>
    <name evidence="1" type="ORF">GCM10010082_10770</name>
</gene>
<dbReference type="Proteomes" id="UP000604243">
    <property type="component" value="Unassembled WGS sequence"/>
</dbReference>
<sequence length="305" mass="34661">MLDDGPIMIVAPHPDDAEIAAGGLYTAHDSQTRIVTLSAGELLRKLDRQYIAALDNDLTTARRRKGEVRSWNSAVTPLLSGVAVEHCSMLGVPDGHGWEIMHDDAVVDPVLPVTRARRFNVLSLPGDSVETLRRDDIIEDVKHLIEYWQPATILVTDPEYDPHADHRAAALALARALEQCRYRPARILLYANHYRDAHPPGPAFQPAWTPSPALRKPCFQRPAPYLFPLDEKMQRHKALLLDAMSDLSRRDRPRQIKKKHRKEGFIPLFAPDRDRYFQWAVRSSEYFQMVEVEDFIEGAKKLLPG</sequence>
<dbReference type="EMBL" id="BMZM01000001">
    <property type="protein sequence ID" value="GHC20681.1"/>
    <property type="molecule type" value="Genomic_DNA"/>
</dbReference>
<name>A0ABQ3FEB4_9GAMM</name>
<proteinExistence type="predicted"/>
<dbReference type="SUPFAM" id="SSF102588">
    <property type="entry name" value="LmbE-like"/>
    <property type="match status" value="1"/>
</dbReference>
<evidence type="ECO:0008006" key="3">
    <source>
        <dbReference type="Google" id="ProtNLM"/>
    </source>
</evidence>
<dbReference type="PANTHER" id="PTHR12993:SF29">
    <property type="entry name" value="BLR3841 PROTEIN"/>
    <property type="match status" value="1"/>
</dbReference>
<accession>A0ABQ3FEB4</accession>
<organism evidence="1 2">
    <name type="scientific">Kushneria pakistanensis</name>
    <dbReference type="NCBI Taxonomy" id="1508770"/>
    <lineage>
        <taxon>Bacteria</taxon>
        <taxon>Pseudomonadati</taxon>
        <taxon>Pseudomonadota</taxon>
        <taxon>Gammaproteobacteria</taxon>
        <taxon>Oceanospirillales</taxon>
        <taxon>Halomonadaceae</taxon>
        <taxon>Kushneria</taxon>
    </lineage>
</organism>
<evidence type="ECO:0000313" key="2">
    <source>
        <dbReference type="Proteomes" id="UP000604243"/>
    </source>
</evidence>
<evidence type="ECO:0000313" key="1">
    <source>
        <dbReference type="EMBL" id="GHC20681.1"/>
    </source>
</evidence>
<dbReference type="Gene3D" id="3.40.50.10320">
    <property type="entry name" value="LmbE-like"/>
    <property type="match status" value="1"/>
</dbReference>
<protein>
    <recommendedName>
        <fullName evidence="3">PIG-L family deacetylase</fullName>
    </recommendedName>
</protein>
<keyword evidence="2" id="KW-1185">Reference proteome</keyword>
<comment type="caution">
    <text evidence="1">The sequence shown here is derived from an EMBL/GenBank/DDBJ whole genome shotgun (WGS) entry which is preliminary data.</text>
</comment>